<evidence type="ECO:0000313" key="2">
    <source>
        <dbReference type="EMBL" id="KAK5014331.1"/>
    </source>
</evidence>
<feature type="region of interest" description="Disordered" evidence="1">
    <location>
        <begin position="27"/>
        <end position="64"/>
    </location>
</feature>
<evidence type="ECO:0000313" key="3">
    <source>
        <dbReference type="Proteomes" id="UP001357485"/>
    </source>
</evidence>
<organism evidence="2 3">
    <name type="scientific">Cryomyces antarcticus</name>
    <dbReference type="NCBI Taxonomy" id="329879"/>
    <lineage>
        <taxon>Eukaryota</taxon>
        <taxon>Fungi</taxon>
        <taxon>Dikarya</taxon>
        <taxon>Ascomycota</taxon>
        <taxon>Pezizomycotina</taxon>
        <taxon>Dothideomycetes</taxon>
        <taxon>Dothideomycetes incertae sedis</taxon>
        <taxon>Cryomyces</taxon>
    </lineage>
</organism>
<evidence type="ECO:0000256" key="1">
    <source>
        <dbReference type="SAM" id="MobiDB-lite"/>
    </source>
</evidence>
<sequence length="64" mass="7258">MLAFTAYFVRGLQIVLGTHMRAMTERAEEMGDEDDDIPLAQVRHMSDASEAASMEPSSRRESRR</sequence>
<accession>A0ABR0IU33</accession>
<name>A0ABR0IU33_9PEZI</name>
<dbReference type="EMBL" id="JAVRRA010031519">
    <property type="protein sequence ID" value="KAK5014331.1"/>
    <property type="molecule type" value="Genomic_DNA"/>
</dbReference>
<reference evidence="2 3" key="1">
    <citation type="submission" date="2023-08" db="EMBL/GenBank/DDBJ databases">
        <title>Black Yeasts Isolated from many extreme environments.</title>
        <authorList>
            <person name="Coleine C."/>
            <person name="Stajich J.E."/>
            <person name="Selbmann L."/>
        </authorList>
    </citation>
    <scope>NUCLEOTIDE SEQUENCE [LARGE SCALE GENOMIC DNA]</scope>
    <source>
        <strain evidence="2 3">CCFEE 536</strain>
    </source>
</reference>
<protein>
    <submittedName>
        <fullName evidence="2">Uncharacterized protein</fullName>
    </submittedName>
</protein>
<feature type="non-terminal residue" evidence="2">
    <location>
        <position position="64"/>
    </location>
</feature>
<keyword evidence="3" id="KW-1185">Reference proteome</keyword>
<dbReference type="Proteomes" id="UP001357485">
    <property type="component" value="Unassembled WGS sequence"/>
</dbReference>
<comment type="caution">
    <text evidence="2">The sequence shown here is derived from an EMBL/GenBank/DDBJ whole genome shotgun (WGS) entry which is preliminary data.</text>
</comment>
<proteinExistence type="predicted"/>
<gene>
    <name evidence="2" type="ORF">LTR16_012870</name>
</gene>